<sequence>MRAAVRPLLQFRRRPQLIILTEYSYSQSTASQSTHDVREVCTTGYSFKTAAGRVSKYGVYWGRDNPNNSICEIPGITHVAAMLMAMIDAVRVAKKDDSGQKLVVYTDFNCPPGFRNKLKTYAARDFHSFSGWKMKNAVLLKELYELTKDMNVSFRHRPAVMDRKPNYVMANILEDGTFRSKSQSSEGLISCSFFPKTFSVSCTGVNIGDEIDADGRTPSTSSEDWPNVYTMAMFKSTRNGFTAASFATVWSDKRYGCDTMQRLAMVPATLFRAQLAAIEEALKQAVDNCLPRIVVVTDSQVFILSWRNGWLKANGSPVSNKFLYDRIRDLVHAGTEVRFRYQTPEKDSVEWSSAIDKCFESIDLPIVGKDRSEYNRDISELLVEKNSLDDSCMQKVRIFKNGTNFHSGFVWESNGKFHENVVRVEKRVYHYLLDVLEKASSLGLHDLVIRTDSVRLVLSAENWLPIWHRNGWRNSLHKPIADSDIWKRIWSLKRTVKVYWELMDPPDDSDREAAKHLSPKEKTP</sequence>
<dbReference type="AlphaFoldDB" id="W2TGN7"/>
<dbReference type="KEGG" id="nai:NECAME_08685"/>
<dbReference type="GO" id="GO:0004523">
    <property type="term" value="F:RNA-DNA hybrid ribonuclease activity"/>
    <property type="evidence" value="ECO:0007669"/>
    <property type="project" value="InterPro"/>
</dbReference>
<dbReference type="STRING" id="51031.W2TGN7"/>
<dbReference type="InterPro" id="IPR036397">
    <property type="entry name" value="RNaseH_sf"/>
</dbReference>
<dbReference type="OMA" id="TSSAHFM"/>
<dbReference type="CTD" id="25348714"/>
<reference evidence="3" key="1">
    <citation type="journal article" date="2014" name="Nat. Genet.">
        <title>Genome of the human hookworm Necator americanus.</title>
        <authorList>
            <person name="Tang Y.T."/>
            <person name="Gao X."/>
            <person name="Rosa B.A."/>
            <person name="Abubucker S."/>
            <person name="Hallsworth-Pepin K."/>
            <person name="Martin J."/>
            <person name="Tyagi R."/>
            <person name="Heizer E."/>
            <person name="Zhang X."/>
            <person name="Bhonagiri-Palsikar V."/>
            <person name="Minx P."/>
            <person name="Warren W.C."/>
            <person name="Wang Q."/>
            <person name="Zhan B."/>
            <person name="Hotez P.J."/>
            <person name="Sternberg P.W."/>
            <person name="Dougall A."/>
            <person name="Gaze S.T."/>
            <person name="Mulvenna J."/>
            <person name="Sotillo J."/>
            <person name="Ranganathan S."/>
            <person name="Rabelo E.M."/>
            <person name="Wilson R.K."/>
            <person name="Felgner P.L."/>
            <person name="Bethony J."/>
            <person name="Hawdon J.M."/>
            <person name="Gasser R.B."/>
            <person name="Loukas A."/>
            <person name="Mitreva M."/>
        </authorList>
    </citation>
    <scope>NUCLEOTIDE SEQUENCE [LARGE SCALE GENOMIC DNA]</scope>
</reference>
<keyword evidence="3" id="KW-1185">Reference proteome</keyword>
<evidence type="ECO:0000259" key="1">
    <source>
        <dbReference type="PROSITE" id="PS50879"/>
    </source>
</evidence>
<dbReference type="GO" id="GO:0003676">
    <property type="term" value="F:nucleic acid binding"/>
    <property type="evidence" value="ECO:0007669"/>
    <property type="project" value="InterPro"/>
</dbReference>
<dbReference type="OrthoDB" id="407198at2759"/>
<dbReference type="InterPro" id="IPR002156">
    <property type="entry name" value="RNaseH_domain"/>
</dbReference>
<evidence type="ECO:0000313" key="3">
    <source>
        <dbReference type="Proteomes" id="UP000053676"/>
    </source>
</evidence>
<evidence type="ECO:0000313" key="2">
    <source>
        <dbReference type="EMBL" id="ETN81205.1"/>
    </source>
</evidence>
<dbReference type="EMBL" id="KI658822">
    <property type="protein sequence ID" value="ETN81205.1"/>
    <property type="molecule type" value="Genomic_DNA"/>
</dbReference>
<dbReference type="GeneID" id="25348714"/>
<gene>
    <name evidence="2" type="ORF">NECAME_08685</name>
</gene>
<dbReference type="Proteomes" id="UP000053676">
    <property type="component" value="Unassembled WGS sequence"/>
</dbReference>
<name>W2TGN7_NECAM</name>
<organism evidence="2 3">
    <name type="scientific">Necator americanus</name>
    <name type="common">Human hookworm</name>
    <dbReference type="NCBI Taxonomy" id="51031"/>
    <lineage>
        <taxon>Eukaryota</taxon>
        <taxon>Metazoa</taxon>
        <taxon>Ecdysozoa</taxon>
        <taxon>Nematoda</taxon>
        <taxon>Chromadorea</taxon>
        <taxon>Rhabditida</taxon>
        <taxon>Rhabditina</taxon>
        <taxon>Rhabditomorpha</taxon>
        <taxon>Strongyloidea</taxon>
        <taxon>Ancylostomatidae</taxon>
        <taxon>Bunostominae</taxon>
        <taxon>Necator</taxon>
    </lineage>
</organism>
<proteinExistence type="predicted"/>
<dbReference type="InterPro" id="IPR012337">
    <property type="entry name" value="RNaseH-like_sf"/>
</dbReference>
<feature type="domain" description="RNase H type-1" evidence="1">
    <location>
        <begin position="392"/>
        <end position="523"/>
    </location>
</feature>
<accession>W2TGN7</accession>
<dbReference type="PROSITE" id="PS50879">
    <property type="entry name" value="RNASE_H_1"/>
    <property type="match status" value="1"/>
</dbReference>
<dbReference type="Gene3D" id="3.30.420.10">
    <property type="entry name" value="Ribonuclease H-like superfamily/Ribonuclease H"/>
    <property type="match status" value="3"/>
</dbReference>
<dbReference type="SUPFAM" id="SSF53098">
    <property type="entry name" value="Ribonuclease H-like"/>
    <property type="match status" value="3"/>
</dbReference>
<protein>
    <recommendedName>
        <fullName evidence="1">RNase H type-1 domain-containing protein</fullName>
    </recommendedName>
</protein>